<dbReference type="GO" id="GO:0042254">
    <property type="term" value="P:ribosome biogenesis"/>
    <property type="evidence" value="ECO:0007669"/>
    <property type="project" value="UniProtKB-KW"/>
</dbReference>
<feature type="binding site" evidence="8">
    <location>
        <begin position="303"/>
        <end position="306"/>
    </location>
    <ligand>
        <name>GTP</name>
        <dbReference type="ChEBI" id="CHEBI:37565"/>
        <label>2</label>
    </ligand>
</feature>
<accession>A0A1G2C0N8</accession>
<evidence type="ECO:0000259" key="11">
    <source>
        <dbReference type="PROSITE" id="PS51712"/>
    </source>
</evidence>
<sequence>MPSLYKVAIVGRVNVGKSTLFNRLISDPKAITSHVAGTTRDRNYATCSWKDMDFSLIDTGGLERQSDDEIDRQIIEQAQTAISEADLLLFVVDVRNGIMATDMELAKNFKRNKQPVLLVVNKTDNNKTRQYLAEFYKLNLGHPWPVSAINGVGTGDLLDEVVVQLKKIKNKKRLKETTTNEKAIRVAVVGKPNVGKSSIINAILGEQRVIVSSIAHTTRDAQDIEFMFEGQKIIFVDTAGIRRQSKKTADPFEKQSIDQSIDTIKKADIAILVTDVFSKLTWQDKHLIEHAENAGVGLIILANKWDLIPDKTTDTVKEFENYYKSFFPFLRWAPIIFSSATRKMRIKKILDSVLSIYQEKNKTITENALDKLLKNLVKRHKPSRGKGTKYPYIYSLKQLHTNPPVFAIKIDFKADLHDSYLRFIENNLRYKFGFEGTPIHIRVIKTQNLQDK</sequence>
<feature type="binding site" evidence="8">
    <location>
        <begin position="121"/>
        <end position="124"/>
    </location>
    <ligand>
        <name>GTP</name>
        <dbReference type="ChEBI" id="CHEBI:37565"/>
        <label>1</label>
    </ligand>
</feature>
<dbReference type="PANTHER" id="PTHR43834">
    <property type="entry name" value="GTPASE DER"/>
    <property type="match status" value="1"/>
</dbReference>
<dbReference type="PROSITE" id="PS51712">
    <property type="entry name" value="G_ENGA"/>
    <property type="match status" value="2"/>
</dbReference>
<evidence type="ECO:0000256" key="7">
    <source>
        <dbReference type="ARBA" id="ARBA00032345"/>
    </source>
</evidence>
<dbReference type="Gene3D" id="3.40.50.300">
    <property type="entry name" value="P-loop containing nucleotide triphosphate hydrolases"/>
    <property type="match status" value="2"/>
</dbReference>
<dbReference type="PANTHER" id="PTHR43834:SF6">
    <property type="entry name" value="GTPASE DER"/>
    <property type="match status" value="1"/>
</dbReference>
<dbReference type="NCBIfam" id="TIGR03594">
    <property type="entry name" value="GTPase_EngA"/>
    <property type="match status" value="1"/>
</dbReference>
<dbReference type="CDD" id="cd01894">
    <property type="entry name" value="EngA1"/>
    <property type="match status" value="1"/>
</dbReference>
<evidence type="ECO:0000256" key="1">
    <source>
        <dbReference type="ARBA" id="ARBA00008279"/>
    </source>
</evidence>
<reference evidence="12 13" key="1">
    <citation type="journal article" date="2016" name="Nat. Commun.">
        <title>Thousands of microbial genomes shed light on interconnected biogeochemical processes in an aquifer system.</title>
        <authorList>
            <person name="Anantharaman K."/>
            <person name="Brown C.T."/>
            <person name="Hug L.A."/>
            <person name="Sharon I."/>
            <person name="Castelle C.J."/>
            <person name="Probst A.J."/>
            <person name="Thomas B.C."/>
            <person name="Singh A."/>
            <person name="Wilkins M.J."/>
            <person name="Karaoz U."/>
            <person name="Brodie E.L."/>
            <person name="Williams K.H."/>
            <person name="Hubbard S.S."/>
            <person name="Banfield J.F."/>
        </authorList>
    </citation>
    <scope>NUCLEOTIDE SEQUENCE [LARGE SCALE GENOMIC DNA]</scope>
</reference>
<dbReference type="AlphaFoldDB" id="A0A1G2C0N8"/>
<organism evidence="12 13">
    <name type="scientific">Candidatus Komeilibacteria bacterium RIFOXYC1_FULL_37_11</name>
    <dbReference type="NCBI Taxonomy" id="1798555"/>
    <lineage>
        <taxon>Bacteria</taxon>
        <taxon>Candidatus Komeiliibacteriota</taxon>
    </lineage>
</organism>
<keyword evidence="3 8" id="KW-0690">Ribosome biogenesis</keyword>
<keyword evidence="6 8" id="KW-0342">GTP-binding</keyword>
<feature type="binding site" evidence="8">
    <location>
        <begin position="11"/>
        <end position="18"/>
    </location>
    <ligand>
        <name>GTP</name>
        <dbReference type="ChEBI" id="CHEBI:37565"/>
        <label>1</label>
    </ligand>
</feature>
<dbReference type="PRINTS" id="PR00449">
    <property type="entry name" value="RASTRNSFRMNG"/>
</dbReference>
<dbReference type="InterPro" id="IPR005225">
    <property type="entry name" value="Small_GTP-bd"/>
</dbReference>
<dbReference type="Pfam" id="PF14714">
    <property type="entry name" value="KH_dom-like"/>
    <property type="match status" value="1"/>
</dbReference>
<feature type="binding site" evidence="8">
    <location>
        <begin position="190"/>
        <end position="197"/>
    </location>
    <ligand>
        <name>GTP</name>
        <dbReference type="ChEBI" id="CHEBI:37565"/>
        <label>2</label>
    </ligand>
</feature>
<dbReference type="InterPro" id="IPR015946">
    <property type="entry name" value="KH_dom-like_a/b"/>
</dbReference>
<feature type="binding site" evidence="8">
    <location>
        <begin position="58"/>
        <end position="62"/>
    </location>
    <ligand>
        <name>GTP</name>
        <dbReference type="ChEBI" id="CHEBI:37565"/>
        <label>1</label>
    </ligand>
</feature>
<protein>
    <recommendedName>
        <fullName evidence="2 8">GTPase Der</fullName>
    </recommendedName>
    <alternativeName>
        <fullName evidence="7 8">GTP-binding protein EngA</fullName>
    </alternativeName>
</protein>
<dbReference type="GO" id="GO:0005525">
    <property type="term" value="F:GTP binding"/>
    <property type="evidence" value="ECO:0007669"/>
    <property type="project" value="UniProtKB-UniRule"/>
</dbReference>
<comment type="caution">
    <text evidence="12">The sequence shown here is derived from an EMBL/GenBank/DDBJ whole genome shotgun (WGS) entry which is preliminary data.</text>
</comment>
<dbReference type="FunFam" id="3.40.50.300:FF:000057">
    <property type="entry name" value="GTPase Der"/>
    <property type="match status" value="1"/>
</dbReference>
<dbReference type="HAMAP" id="MF_00195">
    <property type="entry name" value="GTPase_Der"/>
    <property type="match status" value="1"/>
</dbReference>
<comment type="subunit">
    <text evidence="8">Associates with the 50S ribosomal subunit.</text>
</comment>
<feature type="domain" description="EngA-type G" evidence="11">
    <location>
        <begin position="184"/>
        <end position="361"/>
    </location>
</feature>
<evidence type="ECO:0000256" key="2">
    <source>
        <dbReference type="ARBA" id="ARBA00020953"/>
    </source>
</evidence>
<evidence type="ECO:0000256" key="8">
    <source>
        <dbReference type="HAMAP-Rule" id="MF_00195"/>
    </source>
</evidence>
<evidence type="ECO:0000256" key="4">
    <source>
        <dbReference type="ARBA" id="ARBA00022737"/>
    </source>
</evidence>
<evidence type="ECO:0000256" key="10">
    <source>
        <dbReference type="RuleBase" id="RU004481"/>
    </source>
</evidence>
<keyword evidence="5 8" id="KW-0547">Nucleotide-binding</keyword>
<dbReference type="Proteomes" id="UP000177626">
    <property type="component" value="Unassembled WGS sequence"/>
</dbReference>
<evidence type="ECO:0000256" key="3">
    <source>
        <dbReference type="ARBA" id="ARBA00022517"/>
    </source>
</evidence>
<dbReference type="PIRSF" id="PIRSF006485">
    <property type="entry name" value="GTP-binding_EngA"/>
    <property type="match status" value="1"/>
</dbReference>
<dbReference type="InterPro" id="IPR031166">
    <property type="entry name" value="G_ENGA"/>
</dbReference>
<feature type="binding site" evidence="8">
    <location>
        <begin position="237"/>
        <end position="241"/>
    </location>
    <ligand>
        <name>GTP</name>
        <dbReference type="ChEBI" id="CHEBI:37565"/>
        <label>2</label>
    </ligand>
</feature>
<evidence type="ECO:0000313" key="13">
    <source>
        <dbReference type="Proteomes" id="UP000177626"/>
    </source>
</evidence>
<feature type="domain" description="EngA-type G" evidence="11">
    <location>
        <begin position="5"/>
        <end position="169"/>
    </location>
</feature>
<dbReference type="InterPro" id="IPR027417">
    <property type="entry name" value="P-loop_NTPase"/>
</dbReference>
<comment type="function">
    <text evidence="8 10">GTPase that plays an essential role in the late steps of ribosome biogenesis.</text>
</comment>
<evidence type="ECO:0000256" key="9">
    <source>
        <dbReference type="PROSITE-ProRule" id="PRU01049"/>
    </source>
</evidence>
<dbReference type="NCBIfam" id="TIGR00231">
    <property type="entry name" value="small_GTP"/>
    <property type="match status" value="2"/>
</dbReference>
<comment type="similarity">
    <text evidence="1 8 9 10">Belongs to the TRAFAC class TrmE-Era-EngA-EngB-Septin-like GTPase superfamily. EngA (Der) GTPase family.</text>
</comment>
<dbReference type="GO" id="GO:0043022">
    <property type="term" value="F:ribosome binding"/>
    <property type="evidence" value="ECO:0007669"/>
    <property type="project" value="TreeGrafter"/>
</dbReference>
<dbReference type="InterPro" id="IPR032859">
    <property type="entry name" value="KH_dom-like"/>
</dbReference>
<dbReference type="InterPro" id="IPR016484">
    <property type="entry name" value="GTPase_Der"/>
</dbReference>
<keyword evidence="4 10" id="KW-0677">Repeat</keyword>
<dbReference type="CDD" id="cd01895">
    <property type="entry name" value="EngA2"/>
    <property type="match status" value="1"/>
</dbReference>
<name>A0A1G2C0N8_9BACT</name>
<gene>
    <name evidence="8" type="primary">der</name>
    <name evidence="12" type="ORF">A2406_01510</name>
</gene>
<dbReference type="EMBL" id="MHKQ01000011">
    <property type="protein sequence ID" value="OGY94140.1"/>
    <property type="molecule type" value="Genomic_DNA"/>
</dbReference>
<dbReference type="Pfam" id="PF01926">
    <property type="entry name" value="MMR_HSR1"/>
    <property type="match status" value="2"/>
</dbReference>
<evidence type="ECO:0000313" key="12">
    <source>
        <dbReference type="EMBL" id="OGY94140.1"/>
    </source>
</evidence>
<dbReference type="InterPro" id="IPR006073">
    <property type="entry name" value="GTP-bd"/>
</dbReference>
<evidence type="ECO:0000256" key="5">
    <source>
        <dbReference type="ARBA" id="ARBA00022741"/>
    </source>
</evidence>
<proteinExistence type="inferred from homology"/>
<dbReference type="Gene3D" id="3.30.300.20">
    <property type="match status" value="1"/>
</dbReference>
<dbReference type="SUPFAM" id="SSF52540">
    <property type="entry name" value="P-loop containing nucleoside triphosphate hydrolases"/>
    <property type="match status" value="2"/>
</dbReference>
<evidence type="ECO:0000256" key="6">
    <source>
        <dbReference type="ARBA" id="ARBA00023134"/>
    </source>
</evidence>